<feature type="non-terminal residue" evidence="2">
    <location>
        <position position="278"/>
    </location>
</feature>
<sequence>KDAIFARIDRRRKIPVTIMLHALDCSNEEILDIFFEKDKFSISKKDIKLKINPDHLKGTVLDFDIRVGRKLIVGKGNMVNVGHLKKLKDSTGKDDYLKVPTEHLQDKIIAHDVINEETGEILVSANDLLTSEKIDFLITNDVKEIETIYINDLDQGSYISNSLRIDPSSSKLEALIEIYRMMRPGEPPTKESSENLFNNLFFNPERYDLSDVGRMKFNRRISKTSDSGTSILSKEDIIDVLKTLINIRNGKDTVDDIDHLGNRRIRTVGEMTENAFRV</sequence>
<feature type="non-terminal residue" evidence="2">
    <location>
        <position position="1"/>
    </location>
</feature>
<dbReference type="SUPFAM" id="SSF64484">
    <property type="entry name" value="beta and beta-prime subunits of DNA dependent RNA-polymerase"/>
    <property type="match status" value="1"/>
</dbReference>
<dbReference type="InterPro" id="IPR007642">
    <property type="entry name" value="RNA_pol_Rpb2_2"/>
</dbReference>
<dbReference type="Gene3D" id="3.90.1110.10">
    <property type="entry name" value="RNA polymerase Rpb2, domain 2"/>
    <property type="match status" value="2"/>
</dbReference>
<organism evidence="2">
    <name type="scientific">marine metagenome</name>
    <dbReference type="NCBI Taxonomy" id="408172"/>
    <lineage>
        <taxon>unclassified sequences</taxon>
        <taxon>metagenomes</taxon>
        <taxon>ecological metagenomes</taxon>
    </lineage>
</organism>
<reference evidence="2" key="1">
    <citation type="submission" date="2018-05" db="EMBL/GenBank/DDBJ databases">
        <authorList>
            <person name="Lanie J.A."/>
            <person name="Ng W.-L."/>
            <person name="Kazmierczak K.M."/>
            <person name="Andrzejewski T.M."/>
            <person name="Davidsen T.M."/>
            <person name="Wayne K.J."/>
            <person name="Tettelin H."/>
            <person name="Glass J.I."/>
            <person name="Rusch D."/>
            <person name="Podicherti R."/>
            <person name="Tsui H.-C.T."/>
            <person name="Winkler M.E."/>
        </authorList>
    </citation>
    <scope>NUCLEOTIDE SEQUENCE</scope>
</reference>
<dbReference type="GO" id="GO:0003899">
    <property type="term" value="F:DNA-directed RNA polymerase activity"/>
    <property type="evidence" value="ECO:0007669"/>
    <property type="project" value="InterPro"/>
</dbReference>
<proteinExistence type="predicted"/>
<accession>A0A382WEF9</accession>
<dbReference type="GO" id="GO:0006351">
    <property type="term" value="P:DNA-templated transcription"/>
    <property type="evidence" value="ECO:0007669"/>
    <property type="project" value="InterPro"/>
</dbReference>
<gene>
    <name evidence="2" type="ORF">METZ01_LOCUS409599</name>
</gene>
<dbReference type="GO" id="GO:0003677">
    <property type="term" value="F:DNA binding"/>
    <property type="evidence" value="ECO:0007669"/>
    <property type="project" value="InterPro"/>
</dbReference>
<feature type="domain" description="RNA polymerase Rpb2" evidence="1">
    <location>
        <begin position="170"/>
        <end position="266"/>
    </location>
</feature>
<dbReference type="Pfam" id="PF04561">
    <property type="entry name" value="RNA_pol_Rpb2_2"/>
    <property type="match status" value="1"/>
</dbReference>
<name>A0A382WEF9_9ZZZZ</name>
<dbReference type="AlphaFoldDB" id="A0A382WEF9"/>
<evidence type="ECO:0000259" key="1">
    <source>
        <dbReference type="Pfam" id="PF04561"/>
    </source>
</evidence>
<dbReference type="InterPro" id="IPR037034">
    <property type="entry name" value="RNA_pol_Rpb2_2_sf"/>
</dbReference>
<protein>
    <recommendedName>
        <fullName evidence="1">RNA polymerase Rpb2 domain-containing protein</fullName>
    </recommendedName>
</protein>
<dbReference type="EMBL" id="UINC01158933">
    <property type="protein sequence ID" value="SVD56745.1"/>
    <property type="molecule type" value="Genomic_DNA"/>
</dbReference>
<evidence type="ECO:0000313" key="2">
    <source>
        <dbReference type="EMBL" id="SVD56745.1"/>
    </source>
</evidence>